<dbReference type="Proteomes" id="UP000280708">
    <property type="component" value="Chromosome"/>
</dbReference>
<dbReference type="GO" id="GO:0016740">
    <property type="term" value="F:transferase activity"/>
    <property type="evidence" value="ECO:0007669"/>
    <property type="project" value="UniProtKB-KW"/>
</dbReference>
<sequence length="397" mass="44367">MMSNGYEPPLRFAAALDQLHDLVTAETGHDDFGPDDYLPGLRVLLQSMDYDPRFTVAGRRTAWGHVVGVLRGRASAIAAMKAHPGFDARPILSPVVITGVPRTGTTALHRLMAVDPRFQGLQSWLLDTPRPRPPVESWQEDADFRRSVALLERRYVDAPAKRAAHHVAAEEVHECCMLLRQSFVSNLWSCGWSAASYDAWWCAQSEAAGYDHYRRCVQLIGANDPDKRWLLKNPGHIENLDLLFAVFPDAKVIQTHRDPAKALPSLVSLLMAGHGAMEDGRPAERGALMLARETAKWSHAVRKAEKVAERHPGQLLDIVHGDFHAQPMAVLERIYAFIGMEMPDAIRMAMAQRIADKPEMQHGVHRYSIADYGMSGQEVHSAFGDYVARFDLAETRR</sequence>
<proteinExistence type="predicted"/>
<gene>
    <name evidence="1" type="ORF">EBF16_12505</name>
</gene>
<dbReference type="Pfam" id="PF13469">
    <property type="entry name" value="Sulfotransfer_3"/>
    <property type="match status" value="1"/>
</dbReference>
<evidence type="ECO:0000313" key="2">
    <source>
        <dbReference type="Proteomes" id="UP000280708"/>
    </source>
</evidence>
<dbReference type="InterPro" id="IPR027417">
    <property type="entry name" value="P-loop_NTPase"/>
</dbReference>
<dbReference type="AlphaFoldDB" id="A0A085K9M2"/>
<reference evidence="1 2" key="1">
    <citation type="submission" date="2018-10" db="EMBL/GenBank/DDBJ databases">
        <title>Characterization and genome analysis of a novel bacterium Sphingobium yanoikuyae SJTF8 capable of degrading PAHs.</title>
        <authorList>
            <person name="Yin C."/>
            <person name="Xiong W."/>
            <person name="Liang R."/>
        </authorList>
    </citation>
    <scope>NUCLEOTIDE SEQUENCE [LARGE SCALE GENOMIC DNA]</scope>
    <source>
        <strain evidence="1 2">SJTF8</strain>
    </source>
</reference>
<organism evidence="1 2">
    <name type="scientific">Sphingobium yanoikuyae</name>
    <name type="common">Sphingomonas yanoikuyae</name>
    <dbReference type="NCBI Taxonomy" id="13690"/>
    <lineage>
        <taxon>Bacteria</taxon>
        <taxon>Pseudomonadati</taxon>
        <taxon>Pseudomonadota</taxon>
        <taxon>Alphaproteobacteria</taxon>
        <taxon>Sphingomonadales</taxon>
        <taxon>Sphingomonadaceae</taxon>
        <taxon>Sphingobium</taxon>
    </lineage>
</organism>
<accession>A0A085K9M2</accession>
<dbReference type="InterPro" id="IPR052736">
    <property type="entry name" value="Stf3_sulfotransferase"/>
</dbReference>
<name>A0A085K9M2_SPHYA</name>
<dbReference type="RefSeq" id="WP_037507105.1">
    <property type="nucleotide sequence ID" value="NZ_CAIGKD010000005.1"/>
</dbReference>
<dbReference type="SUPFAM" id="SSF52540">
    <property type="entry name" value="P-loop containing nucleoside triphosphate hydrolases"/>
    <property type="match status" value="1"/>
</dbReference>
<evidence type="ECO:0000313" key="1">
    <source>
        <dbReference type="EMBL" id="AYO77625.1"/>
    </source>
</evidence>
<protein>
    <submittedName>
        <fullName evidence="1">Sulfotransferase</fullName>
    </submittedName>
</protein>
<keyword evidence="1" id="KW-0808">Transferase</keyword>
<dbReference type="SMR" id="A0A085K9M2"/>
<dbReference type="PANTHER" id="PTHR36451">
    <property type="entry name" value="PAPS-DEPENDENT SULFOTRANSFERASE STF3"/>
    <property type="match status" value="1"/>
</dbReference>
<dbReference type="PANTHER" id="PTHR36451:SF1">
    <property type="entry name" value="OMEGA-HYDROXY-BETA-DIHYDROMENAQUINONE-9 SULFOTRANSFERASE STF3"/>
    <property type="match status" value="1"/>
</dbReference>
<dbReference type="EMBL" id="CP033230">
    <property type="protein sequence ID" value="AYO77625.1"/>
    <property type="molecule type" value="Genomic_DNA"/>
</dbReference>
<dbReference type="Gene3D" id="3.40.50.300">
    <property type="entry name" value="P-loop containing nucleotide triphosphate hydrolases"/>
    <property type="match status" value="1"/>
</dbReference>